<dbReference type="RefSeq" id="XP_018336393.1">
    <property type="nucleotide sequence ID" value="XM_018480891.2"/>
</dbReference>
<keyword evidence="3" id="KW-1185">Reference proteome</keyword>
<dbReference type="AlphaFoldDB" id="A0A1W4XV99"/>
<feature type="compositionally biased region" description="Basic and acidic residues" evidence="1">
    <location>
        <begin position="113"/>
        <end position="124"/>
    </location>
</feature>
<reference evidence="4" key="1">
    <citation type="submission" date="2025-08" db="UniProtKB">
        <authorList>
            <consortium name="RefSeq"/>
        </authorList>
    </citation>
    <scope>IDENTIFICATION</scope>
    <source>
        <tissue evidence="4">Entire body</tissue>
    </source>
</reference>
<name>A0A1W4XV99_AGRPL</name>
<dbReference type="InterPro" id="IPR012934">
    <property type="entry name" value="Znf_AD"/>
</dbReference>
<evidence type="ECO:0000256" key="1">
    <source>
        <dbReference type="SAM" id="MobiDB-lite"/>
    </source>
</evidence>
<feature type="domain" description="ZAD" evidence="2">
    <location>
        <begin position="10"/>
        <end position="80"/>
    </location>
</feature>
<proteinExistence type="predicted"/>
<dbReference type="GO" id="GO:0005634">
    <property type="term" value="C:nucleus"/>
    <property type="evidence" value="ECO:0007669"/>
    <property type="project" value="InterPro"/>
</dbReference>
<dbReference type="Proteomes" id="UP000192223">
    <property type="component" value="Unplaced"/>
</dbReference>
<organism evidence="3 4">
    <name type="scientific">Agrilus planipennis</name>
    <name type="common">Emerald ash borer</name>
    <name type="synonym">Agrilus marcopoli</name>
    <dbReference type="NCBI Taxonomy" id="224129"/>
    <lineage>
        <taxon>Eukaryota</taxon>
        <taxon>Metazoa</taxon>
        <taxon>Ecdysozoa</taxon>
        <taxon>Arthropoda</taxon>
        <taxon>Hexapoda</taxon>
        <taxon>Insecta</taxon>
        <taxon>Pterygota</taxon>
        <taxon>Neoptera</taxon>
        <taxon>Endopterygota</taxon>
        <taxon>Coleoptera</taxon>
        <taxon>Polyphaga</taxon>
        <taxon>Elateriformia</taxon>
        <taxon>Buprestoidea</taxon>
        <taxon>Buprestidae</taxon>
        <taxon>Agrilinae</taxon>
        <taxon>Agrilus</taxon>
    </lineage>
</organism>
<gene>
    <name evidence="4" type="primary">LOC108744923</name>
</gene>
<protein>
    <submittedName>
        <fullName evidence="4">Uncharacterized protein LOC108744923 isoform X2</fullName>
    </submittedName>
</protein>
<evidence type="ECO:0000313" key="3">
    <source>
        <dbReference type="Proteomes" id="UP000192223"/>
    </source>
</evidence>
<dbReference type="GeneID" id="108744923"/>
<dbReference type="OrthoDB" id="6077919at2759"/>
<evidence type="ECO:0000259" key="2">
    <source>
        <dbReference type="SMART" id="SM00868"/>
    </source>
</evidence>
<dbReference type="GO" id="GO:0008270">
    <property type="term" value="F:zinc ion binding"/>
    <property type="evidence" value="ECO:0007669"/>
    <property type="project" value="InterPro"/>
</dbReference>
<evidence type="ECO:0000313" key="4">
    <source>
        <dbReference type="RefSeq" id="XP_018336393.1"/>
    </source>
</evidence>
<accession>A0A1W4XV99</accession>
<feature type="region of interest" description="Disordered" evidence="1">
    <location>
        <begin position="103"/>
        <end position="125"/>
    </location>
</feature>
<sequence>MNKNDNILKECSICLKSDSCLLRAVDVDSNNLSYSIKLSFCVPEVEWNDDSICNNCALLLDQAYEFKELCLKSKEVISYQVTTEQSLENEKIGVRNEGEALQHSEDDYSVNSDQDRDQEVDHKYPYRHSSKGTPKYLLLALRAANIYRLQRTSKTVFKSSCTCSK</sequence>
<dbReference type="SMART" id="SM00868">
    <property type="entry name" value="zf-AD"/>
    <property type="match status" value="1"/>
</dbReference>